<gene>
    <name evidence="3" type="ORF">PAXRUDRAFT_94975</name>
</gene>
<evidence type="ECO:0000256" key="1">
    <source>
        <dbReference type="SAM" id="MobiDB-lite"/>
    </source>
</evidence>
<keyword evidence="4" id="KW-1185">Reference proteome</keyword>
<proteinExistence type="predicted"/>
<dbReference type="AlphaFoldDB" id="A0A0D0DH24"/>
<name>A0A0D0DH24_9AGAM</name>
<sequence length="130" mass="14233">FSKDGDDADSPWGDNDTTDEPSDPTPDLAAAVSDRCSGEPVTELYDLGSTWHISPYHDNFESFATILLKPFLAANKQRFNAIGIGEMVIDVPNSFDVSQLRLTEVLFSPEVGYTLVSIGHLDELGYSVTF</sequence>
<accession>A0A0D0DH24</accession>
<dbReference type="STRING" id="930991.A0A0D0DH24"/>
<feature type="region of interest" description="Disordered" evidence="1">
    <location>
        <begin position="1"/>
        <end position="35"/>
    </location>
</feature>
<dbReference type="InParanoid" id="A0A0D0DH24"/>
<evidence type="ECO:0000313" key="3">
    <source>
        <dbReference type="EMBL" id="KIK84331.1"/>
    </source>
</evidence>
<dbReference type="Proteomes" id="UP000054538">
    <property type="component" value="Unassembled WGS sequence"/>
</dbReference>
<dbReference type="HOGENOM" id="CLU_158358_0_0_1"/>
<evidence type="ECO:0000313" key="4">
    <source>
        <dbReference type="Proteomes" id="UP000054538"/>
    </source>
</evidence>
<protein>
    <recommendedName>
        <fullName evidence="2">Retrovirus-related Pol polyprotein from transposon TNT 1-94-like beta-barrel domain-containing protein</fullName>
    </recommendedName>
</protein>
<feature type="non-terminal residue" evidence="3">
    <location>
        <position position="1"/>
    </location>
</feature>
<organism evidence="3 4">
    <name type="scientific">Paxillus rubicundulus Ve08.2h10</name>
    <dbReference type="NCBI Taxonomy" id="930991"/>
    <lineage>
        <taxon>Eukaryota</taxon>
        <taxon>Fungi</taxon>
        <taxon>Dikarya</taxon>
        <taxon>Basidiomycota</taxon>
        <taxon>Agaricomycotina</taxon>
        <taxon>Agaricomycetes</taxon>
        <taxon>Agaricomycetidae</taxon>
        <taxon>Boletales</taxon>
        <taxon>Paxilineae</taxon>
        <taxon>Paxillaceae</taxon>
        <taxon>Paxillus</taxon>
    </lineage>
</organism>
<dbReference type="OrthoDB" id="3251181at2759"/>
<reference evidence="3 4" key="1">
    <citation type="submission" date="2014-04" db="EMBL/GenBank/DDBJ databases">
        <authorList>
            <consortium name="DOE Joint Genome Institute"/>
            <person name="Kuo A."/>
            <person name="Kohler A."/>
            <person name="Jargeat P."/>
            <person name="Nagy L.G."/>
            <person name="Floudas D."/>
            <person name="Copeland A."/>
            <person name="Barry K.W."/>
            <person name="Cichocki N."/>
            <person name="Veneault-Fourrey C."/>
            <person name="LaButti K."/>
            <person name="Lindquist E.A."/>
            <person name="Lipzen A."/>
            <person name="Lundell T."/>
            <person name="Morin E."/>
            <person name="Murat C."/>
            <person name="Sun H."/>
            <person name="Tunlid A."/>
            <person name="Henrissat B."/>
            <person name="Grigoriev I.V."/>
            <person name="Hibbett D.S."/>
            <person name="Martin F."/>
            <person name="Nordberg H.P."/>
            <person name="Cantor M.N."/>
            <person name="Hua S.X."/>
        </authorList>
    </citation>
    <scope>NUCLEOTIDE SEQUENCE [LARGE SCALE GENOMIC DNA]</scope>
    <source>
        <strain evidence="3 4">Ve08.2h10</strain>
    </source>
</reference>
<dbReference type="EMBL" id="KN825577">
    <property type="protein sequence ID" value="KIK84331.1"/>
    <property type="molecule type" value="Genomic_DNA"/>
</dbReference>
<dbReference type="InterPro" id="IPR054722">
    <property type="entry name" value="PolX-like_BBD"/>
</dbReference>
<reference evidence="4" key="2">
    <citation type="submission" date="2015-01" db="EMBL/GenBank/DDBJ databases">
        <title>Evolutionary Origins and Diversification of the Mycorrhizal Mutualists.</title>
        <authorList>
            <consortium name="DOE Joint Genome Institute"/>
            <consortium name="Mycorrhizal Genomics Consortium"/>
            <person name="Kohler A."/>
            <person name="Kuo A."/>
            <person name="Nagy L.G."/>
            <person name="Floudas D."/>
            <person name="Copeland A."/>
            <person name="Barry K.W."/>
            <person name="Cichocki N."/>
            <person name="Veneault-Fourrey C."/>
            <person name="LaButti K."/>
            <person name="Lindquist E.A."/>
            <person name="Lipzen A."/>
            <person name="Lundell T."/>
            <person name="Morin E."/>
            <person name="Murat C."/>
            <person name="Riley R."/>
            <person name="Ohm R."/>
            <person name="Sun H."/>
            <person name="Tunlid A."/>
            <person name="Henrissat B."/>
            <person name="Grigoriev I.V."/>
            <person name="Hibbett D.S."/>
            <person name="Martin F."/>
        </authorList>
    </citation>
    <scope>NUCLEOTIDE SEQUENCE [LARGE SCALE GENOMIC DNA]</scope>
    <source>
        <strain evidence="4">Ve08.2h10</strain>
    </source>
</reference>
<feature type="non-terminal residue" evidence="3">
    <location>
        <position position="130"/>
    </location>
</feature>
<evidence type="ECO:0000259" key="2">
    <source>
        <dbReference type="Pfam" id="PF22936"/>
    </source>
</evidence>
<dbReference type="Pfam" id="PF22936">
    <property type="entry name" value="Pol_BBD"/>
    <property type="match status" value="1"/>
</dbReference>
<feature type="domain" description="Retrovirus-related Pol polyprotein from transposon TNT 1-94-like beta-barrel" evidence="2">
    <location>
        <begin position="45"/>
        <end position="126"/>
    </location>
</feature>